<dbReference type="Pfam" id="PF00535">
    <property type="entry name" value="Glycos_transf_2"/>
    <property type="match status" value="1"/>
</dbReference>
<proteinExistence type="predicted"/>
<dbReference type="InterPro" id="IPR029044">
    <property type="entry name" value="Nucleotide-diphossugar_trans"/>
</dbReference>
<feature type="domain" description="Glycosyltransferase 2-like" evidence="1">
    <location>
        <begin position="11"/>
        <end position="140"/>
    </location>
</feature>
<protein>
    <submittedName>
        <fullName evidence="2">Glycosyltransferase</fullName>
    </submittedName>
</protein>
<keyword evidence="2" id="KW-0808">Transferase</keyword>
<dbReference type="PANTHER" id="PTHR43685:SF2">
    <property type="entry name" value="GLYCOSYLTRANSFERASE 2-LIKE DOMAIN-CONTAINING PROTEIN"/>
    <property type="match status" value="1"/>
</dbReference>
<dbReference type="AlphaFoldDB" id="A0A7J2U3F1"/>
<dbReference type="InterPro" id="IPR050834">
    <property type="entry name" value="Glycosyltransf_2"/>
</dbReference>
<organism evidence="2">
    <name type="scientific">Ignisphaera aggregans</name>
    <dbReference type="NCBI Taxonomy" id="334771"/>
    <lineage>
        <taxon>Archaea</taxon>
        <taxon>Thermoproteota</taxon>
        <taxon>Thermoprotei</taxon>
        <taxon>Desulfurococcales</taxon>
        <taxon>Desulfurococcaceae</taxon>
        <taxon>Ignisphaera</taxon>
    </lineage>
</organism>
<gene>
    <name evidence="2" type="ORF">ENO26_06640</name>
</gene>
<dbReference type="GO" id="GO:0016740">
    <property type="term" value="F:transferase activity"/>
    <property type="evidence" value="ECO:0007669"/>
    <property type="project" value="UniProtKB-KW"/>
</dbReference>
<evidence type="ECO:0000313" key="2">
    <source>
        <dbReference type="EMBL" id="HEM67226.1"/>
    </source>
</evidence>
<dbReference type="CDD" id="cd00761">
    <property type="entry name" value="Glyco_tranf_GTA_type"/>
    <property type="match status" value="1"/>
</dbReference>
<name>A0A7J2U3F1_9CREN</name>
<dbReference type="InterPro" id="IPR001173">
    <property type="entry name" value="Glyco_trans_2-like"/>
</dbReference>
<dbReference type="PANTHER" id="PTHR43685">
    <property type="entry name" value="GLYCOSYLTRANSFERASE"/>
    <property type="match status" value="1"/>
</dbReference>
<dbReference type="SUPFAM" id="SSF53448">
    <property type="entry name" value="Nucleotide-diphospho-sugar transferases"/>
    <property type="match status" value="1"/>
</dbReference>
<reference evidence="2" key="1">
    <citation type="journal article" date="2020" name="mSystems">
        <title>Genome- and Community-Level Interaction Insights into Carbon Utilization and Element Cycling Functions of Hydrothermarchaeota in Hydrothermal Sediment.</title>
        <authorList>
            <person name="Zhou Z."/>
            <person name="Liu Y."/>
            <person name="Xu W."/>
            <person name="Pan J."/>
            <person name="Luo Z.H."/>
            <person name="Li M."/>
        </authorList>
    </citation>
    <scope>NUCLEOTIDE SEQUENCE [LARGE SCALE GENOMIC DNA]</scope>
    <source>
        <strain evidence="2">SpSt-125</strain>
    </source>
</reference>
<dbReference type="Gene3D" id="3.90.550.10">
    <property type="entry name" value="Spore Coat Polysaccharide Biosynthesis Protein SpsA, Chain A"/>
    <property type="match status" value="1"/>
</dbReference>
<accession>A0A7J2U3F1</accession>
<evidence type="ECO:0000259" key="1">
    <source>
        <dbReference type="Pfam" id="PF00535"/>
    </source>
</evidence>
<dbReference type="EMBL" id="DSEU01000043">
    <property type="protein sequence ID" value="HEM67226.1"/>
    <property type="molecule type" value="Genomic_DNA"/>
</dbReference>
<comment type="caution">
    <text evidence="2">The sequence shown here is derived from an EMBL/GenBank/DDBJ whole genome shotgun (WGS) entry which is preliminary data.</text>
</comment>
<sequence length="271" mass="31402">MMRSRGDAIDVVMLTKNSNKPWFRRVLVAIKREIPVHHFIVVDGYSTDGTVDVVKEFFGDKVVVIKTKTLLGCARYLGMRAVDTEWFAFIDSDVEVLPGWFKTVEKYMKHPRIYGVQRVYKGGVASKRVQLVSSPRRHLNIKDVIKHGIVERYGADTAHVLLRKDVVRLINPAFLCELECGEDAYIAWKIIEAGYIYIRVGKLKAIHYSSSEVVLSKALRRSFSYNGIFYSIPFHVYMISTAIRFLSHLLKRRWEFLSISNESHWRHSLVY</sequence>